<gene>
    <name evidence="2" type="ordered locus">Tpen_1798</name>
</gene>
<feature type="transmembrane region" description="Helical" evidence="1">
    <location>
        <begin position="162"/>
        <end position="181"/>
    </location>
</feature>
<keyword evidence="1" id="KW-1133">Transmembrane helix</keyword>
<evidence type="ECO:0000313" key="3">
    <source>
        <dbReference type="Proteomes" id="UP000000641"/>
    </source>
</evidence>
<dbReference type="OrthoDB" id="372288at2157"/>
<dbReference type="AlphaFoldDB" id="A1S163"/>
<evidence type="ECO:0000256" key="1">
    <source>
        <dbReference type="SAM" id="Phobius"/>
    </source>
</evidence>
<dbReference type="GeneID" id="4601921"/>
<name>A1S163_THEPD</name>
<dbReference type="KEGG" id="tpe:Tpen_1798"/>
<evidence type="ECO:0008006" key="4">
    <source>
        <dbReference type="Google" id="ProtNLM"/>
    </source>
</evidence>
<dbReference type="RefSeq" id="WP_011753458.1">
    <property type="nucleotide sequence ID" value="NC_008698.1"/>
</dbReference>
<organism evidence="2 3">
    <name type="scientific">Thermofilum pendens (strain DSM 2475 / Hrk 5)</name>
    <dbReference type="NCBI Taxonomy" id="368408"/>
    <lineage>
        <taxon>Archaea</taxon>
        <taxon>Thermoproteota</taxon>
        <taxon>Thermoprotei</taxon>
        <taxon>Thermofilales</taxon>
        <taxon>Thermofilaceae</taxon>
        <taxon>Thermofilum</taxon>
    </lineage>
</organism>
<dbReference type="EnsemblBacteria" id="ABL79193">
    <property type="protein sequence ID" value="ABL79193"/>
    <property type="gene ID" value="Tpen_1798"/>
</dbReference>
<dbReference type="HOGENOM" id="CLU_079270_1_0_2"/>
<feature type="transmembrane region" description="Helical" evidence="1">
    <location>
        <begin position="187"/>
        <end position="209"/>
    </location>
</feature>
<feature type="transmembrane region" description="Helical" evidence="1">
    <location>
        <begin position="76"/>
        <end position="102"/>
    </location>
</feature>
<sequence length="219" mass="23989">MQKMDPGSIISKSIDFSGKLIKDPGNLLLLIVLSIVPIINFIVIGYFVYVVRHDLEEPPKLDTSKLGDYFVEGLKVFLASLIILVPVLILGVLAGLVAGLAYPLGAFPFYFHRAFVLALFIPVLFVALAIAFIAVPLLAIVMRTGDLSKILAFQEALSLIQSYGLVDYAVLFLVLVVVGFLPYYVHWLLGAILAPFIYAFTFKALSLLVNIKYPAKPAS</sequence>
<evidence type="ECO:0000313" key="2">
    <source>
        <dbReference type="EMBL" id="ABL79193.1"/>
    </source>
</evidence>
<dbReference type="Proteomes" id="UP000000641">
    <property type="component" value="Chromosome"/>
</dbReference>
<accession>A1S163</accession>
<keyword evidence="1" id="KW-0472">Membrane</keyword>
<proteinExistence type="predicted"/>
<feature type="transmembrane region" description="Helical" evidence="1">
    <location>
        <begin position="114"/>
        <end position="141"/>
    </location>
</feature>
<keyword evidence="3" id="KW-1185">Reference proteome</keyword>
<reference evidence="3" key="1">
    <citation type="journal article" date="2008" name="J. Bacteriol.">
        <title>Genome sequence of Thermofilum pendens reveals an exceptional loss of biosynthetic pathways without genome reduction.</title>
        <authorList>
            <person name="Anderson I."/>
            <person name="Rodriguez J."/>
            <person name="Susanti D."/>
            <person name="Porat I."/>
            <person name="Reich C."/>
            <person name="Ulrich L.E."/>
            <person name="Elkins J.G."/>
            <person name="Mavromatis K."/>
            <person name="Lykidis A."/>
            <person name="Kim E."/>
            <person name="Thompson L.S."/>
            <person name="Nolan M."/>
            <person name="Land M."/>
            <person name="Copeland A."/>
            <person name="Lapidus A."/>
            <person name="Lucas S."/>
            <person name="Detter C."/>
            <person name="Zhulin I.B."/>
            <person name="Olsen G.J."/>
            <person name="Whitman W."/>
            <person name="Mukhopadhyay B."/>
            <person name="Bristow J."/>
            <person name="Kyrpides N."/>
        </authorList>
    </citation>
    <scope>NUCLEOTIDE SEQUENCE [LARGE SCALE GENOMIC DNA]</scope>
    <source>
        <strain evidence="3">DSM 2475 / Hrk 5</strain>
    </source>
</reference>
<dbReference type="eggNOG" id="arCOG02879">
    <property type="taxonomic scope" value="Archaea"/>
</dbReference>
<protein>
    <recommendedName>
        <fullName evidence="4">DUF4013 domain-containing protein</fullName>
    </recommendedName>
</protein>
<feature type="transmembrane region" description="Helical" evidence="1">
    <location>
        <begin position="27"/>
        <end position="51"/>
    </location>
</feature>
<dbReference type="Pfam" id="PF13197">
    <property type="entry name" value="DUF4013"/>
    <property type="match status" value="1"/>
</dbReference>
<dbReference type="EMBL" id="CP000505">
    <property type="protein sequence ID" value="ABL79193.1"/>
    <property type="molecule type" value="Genomic_DNA"/>
</dbReference>
<dbReference type="STRING" id="368408.Tpen_1798"/>
<dbReference type="InterPro" id="IPR025098">
    <property type="entry name" value="DUF4013"/>
</dbReference>
<keyword evidence="1" id="KW-0812">Transmembrane</keyword>